<proteinExistence type="predicted"/>
<organism evidence="1 2">
    <name type="scientific">Porites evermanni</name>
    <dbReference type="NCBI Taxonomy" id="104178"/>
    <lineage>
        <taxon>Eukaryota</taxon>
        <taxon>Metazoa</taxon>
        <taxon>Cnidaria</taxon>
        <taxon>Anthozoa</taxon>
        <taxon>Hexacorallia</taxon>
        <taxon>Scleractinia</taxon>
        <taxon>Fungiina</taxon>
        <taxon>Poritidae</taxon>
        <taxon>Porites</taxon>
    </lineage>
</organism>
<evidence type="ECO:0000313" key="2">
    <source>
        <dbReference type="Proteomes" id="UP001159427"/>
    </source>
</evidence>
<evidence type="ECO:0000313" key="1">
    <source>
        <dbReference type="EMBL" id="CAH3040067.1"/>
    </source>
</evidence>
<gene>
    <name evidence="1" type="ORF">PEVE_00040063</name>
</gene>
<dbReference type="EMBL" id="CALNXI010000720">
    <property type="protein sequence ID" value="CAH3040067.1"/>
    <property type="molecule type" value="Genomic_DNA"/>
</dbReference>
<feature type="non-terminal residue" evidence="1">
    <location>
        <position position="1"/>
    </location>
</feature>
<keyword evidence="2" id="KW-1185">Reference proteome</keyword>
<protein>
    <submittedName>
        <fullName evidence="1">Uncharacterized protein</fullName>
    </submittedName>
</protein>
<name>A0ABN8N4D8_9CNID</name>
<sequence length="60" mass="6710">SLSTSQLCQATNLSVCQLLNLLKSQRLKPRHSLSTSQLCQATNLSVCQLLNLLKSQRLKR</sequence>
<comment type="caution">
    <text evidence="1">The sequence shown here is derived from an EMBL/GenBank/DDBJ whole genome shotgun (WGS) entry which is preliminary data.</text>
</comment>
<accession>A0ABN8N4D8</accession>
<dbReference type="Proteomes" id="UP001159427">
    <property type="component" value="Unassembled WGS sequence"/>
</dbReference>
<reference evidence="1 2" key="1">
    <citation type="submission" date="2022-05" db="EMBL/GenBank/DDBJ databases">
        <authorList>
            <consortium name="Genoscope - CEA"/>
            <person name="William W."/>
        </authorList>
    </citation>
    <scope>NUCLEOTIDE SEQUENCE [LARGE SCALE GENOMIC DNA]</scope>
</reference>